<accession>A0A6C7E708</accession>
<dbReference type="GO" id="GO:0016811">
    <property type="term" value="F:hydrolase activity, acting on carbon-nitrogen (but not peptide) bonds, in linear amides"/>
    <property type="evidence" value="ECO:0007669"/>
    <property type="project" value="InterPro"/>
</dbReference>
<proteinExistence type="predicted"/>
<dbReference type="CDD" id="cd06251">
    <property type="entry name" value="M14_ASTE_ASPA-like"/>
    <property type="match status" value="1"/>
</dbReference>
<dbReference type="InterPro" id="IPR053138">
    <property type="entry name" value="N-alpha-Ac-DABA_deacetylase"/>
</dbReference>
<dbReference type="PIRSF" id="PIRSF039012">
    <property type="entry name" value="ASP"/>
    <property type="match status" value="1"/>
</dbReference>
<dbReference type="Pfam" id="PF24827">
    <property type="entry name" value="AstE_AspA_cat"/>
    <property type="match status" value="1"/>
</dbReference>
<evidence type="ECO:0000259" key="5">
    <source>
        <dbReference type="Pfam" id="PF24827"/>
    </source>
</evidence>
<dbReference type="InterPro" id="IPR055438">
    <property type="entry name" value="AstE_AspA_cat"/>
</dbReference>
<keyword evidence="3" id="KW-0378">Hydrolase</keyword>
<dbReference type="OrthoDB" id="9782876at2"/>
<gene>
    <name evidence="6" type="ORF">YM304_07050</name>
</gene>
<name>A0A6C7E708_ILUCY</name>
<comment type="cofactor">
    <cofactor evidence="1">
        <name>Zn(2+)</name>
        <dbReference type="ChEBI" id="CHEBI:29105"/>
    </cofactor>
</comment>
<evidence type="ECO:0000256" key="2">
    <source>
        <dbReference type="ARBA" id="ARBA00022723"/>
    </source>
</evidence>
<keyword evidence="4" id="KW-0862">Zinc</keyword>
<dbReference type="InterPro" id="IPR043795">
    <property type="entry name" value="N-alpha-Ac-DABA-like"/>
</dbReference>
<evidence type="ECO:0000313" key="6">
    <source>
        <dbReference type="EMBL" id="BAN01019.1"/>
    </source>
</evidence>
<protein>
    <recommendedName>
        <fullName evidence="5">Succinylglutamate desuccinylase/Aspartoacylase catalytic domain-containing protein</fullName>
    </recommendedName>
</protein>
<reference evidence="6 7" key="1">
    <citation type="journal article" date="2013" name="Int. J. Syst. Evol. Microbiol.">
        <title>Ilumatobacter nonamiense sp. nov. and Ilumatobacter coccineum sp. nov., isolated from seashore sand.</title>
        <authorList>
            <person name="Matsumoto A."/>
            <person name="Kasai H."/>
            <person name="Matsuo Y."/>
            <person name="Shizuri Y."/>
            <person name="Ichikawa N."/>
            <person name="Fujita N."/>
            <person name="Omura S."/>
            <person name="Takahashi Y."/>
        </authorList>
    </citation>
    <scope>NUCLEOTIDE SEQUENCE [LARGE SCALE GENOMIC DNA]</scope>
    <source>
        <strain evidence="7">NBRC 103263 / KCTC 29153 / YM16-304</strain>
    </source>
</reference>
<dbReference type="Gene3D" id="3.40.630.10">
    <property type="entry name" value="Zn peptidases"/>
    <property type="match status" value="1"/>
</dbReference>
<dbReference type="GO" id="GO:0016788">
    <property type="term" value="F:hydrolase activity, acting on ester bonds"/>
    <property type="evidence" value="ECO:0007669"/>
    <property type="project" value="InterPro"/>
</dbReference>
<dbReference type="RefSeq" id="WP_015440267.1">
    <property type="nucleotide sequence ID" value="NC_020520.1"/>
</dbReference>
<keyword evidence="7" id="KW-1185">Reference proteome</keyword>
<evidence type="ECO:0000256" key="1">
    <source>
        <dbReference type="ARBA" id="ARBA00001947"/>
    </source>
</evidence>
<dbReference type="SUPFAM" id="SSF53187">
    <property type="entry name" value="Zn-dependent exopeptidases"/>
    <property type="match status" value="1"/>
</dbReference>
<dbReference type="PANTHER" id="PTHR37326:SF2">
    <property type="entry name" value="SUCCINYLGLUTAMATE DESUCCINYLASE_ASPARTOACYLASE FAMILY PROTEIN"/>
    <property type="match status" value="1"/>
</dbReference>
<organism evidence="6 7">
    <name type="scientific">Ilumatobacter coccineus (strain NBRC 103263 / KCTC 29153 / YM16-304)</name>
    <dbReference type="NCBI Taxonomy" id="1313172"/>
    <lineage>
        <taxon>Bacteria</taxon>
        <taxon>Bacillati</taxon>
        <taxon>Actinomycetota</taxon>
        <taxon>Acidimicrobiia</taxon>
        <taxon>Acidimicrobiales</taxon>
        <taxon>Ilumatobacteraceae</taxon>
        <taxon>Ilumatobacter</taxon>
    </lineage>
</organism>
<dbReference type="PANTHER" id="PTHR37326">
    <property type="entry name" value="BLL3975 PROTEIN"/>
    <property type="match status" value="1"/>
</dbReference>
<dbReference type="EMBL" id="AP012057">
    <property type="protein sequence ID" value="BAN01019.1"/>
    <property type="molecule type" value="Genomic_DNA"/>
</dbReference>
<evidence type="ECO:0000256" key="4">
    <source>
        <dbReference type="ARBA" id="ARBA00022833"/>
    </source>
</evidence>
<evidence type="ECO:0000256" key="3">
    <source>
        <dbReference type="ARBA" id="ARBA00022801"/>
    </source>
</evidence>
<dbReference type="AlphaFoldDB" id="A0A6C7E708"/>
<evidence type="ECO:0000313" key="7">
    <source>
        <dbReference type="Proteomes" id="UP000011863"/>
    </source>
</evidence>
<sequence>MTDDVSTSPRPDDRPALRPRRLLRRPAFSIGDLDVKAGSSAIGELPISRLVTGTRISVPINVLHGRDDGPVVWLSAAVHGDEIGGVEIIRRALETVDPKQLSGTIVAVPIVNVHGFLNGDRYLPDRRDLNRSFPGSATGSLAARVANLFMTEIVDRCDVGIDLHTGSDHRINLPQIRADLDDPATRDLAVAFGAPLMMHAKLRDGSMRAAATASGSTVLLYEGGEAWRYDRAAIEAGTLGVRRVLARLGLLDGDAVVPSPEPPLESRSSSWVRARRSGMALIEVELGQLVERGETVATIRDSVGRRLSTSNAPRAGMVIGHVQQPLVNQGDAIIHIADIESAPNSPSDSTSGIEAS</sequence>
<feature type="domain" description="Succinylglutamate desuccinylase/Aspartoacylase catalytic" evidence="5">
    <location>
        <begin position="69"/>
        <end position="246"/>
    </location>
</feature>
<dbReference type="KEGG" id="aym:YM304_07050"/>
<keyword evidence="2" id="KW-0479">Metal-binding</keyword>
<dbReference type="GO" id="GO:0046872">
    <property type="term" value="F:metal ion binding"/>
    <property type="evidence" value="ECO:0007669"/>
    <property type="project" value="UniProtKB-KW"/>
</dbReference>
<dbReference type="Proteomes" id="UP000011863">
    <property type="component" value="Chromosome"/>
</dbReference>